<sequence length="119" mass="14373">MPRQYYIHYLCDRCLKSGDSLTQLIREKEADVCKFRSKRPFTQERNKFEEALFFFRLLAYVILRRYGRHDPSLLKIFNKFEDIAEAFGNNEITYEQYREVDRLNHIKQESLLAELKAAL</sequence>
<evidence type="ECO:0000313" key="1">
    <source>
        <dbReference type="EMBL" id="KAK2771397.1"/>
    </source>
</evidence>
<proteinExistence type="predicted"/>
<name>A0AAE0DCN3_COLKA</name>
<evidence type="ECO:0000313" key="2">
    <source>
        <dbReference type="Proteomes" id="UP001281614"/>
    </source>
</evidence>
<comment type="caution">
    <text evidence="1">The sequence shown here is derived from an EMBL/GenBank/DDBJ whole genome shotgun (WGS) entry which is preliminary data.</text>
</comment>
<organism evidence="1 2">
    <name type="scientific">Colletotrichum kahawae</name>
    <name type="common">Coffee berry disease fungus</name>
    <dbReference type="NCBI Taxonomy" id="34407"/>
    <lineage>
        <taxon>Eukaryota</taxon>
        <taxon>Fungi</taxon>
        <taxon>Dikarya</taxon>
        <taxon>Ascomycota</taxon>
        <taxon>Pezizomycotina</taxon>
        <taxon>Sordariomycetes</taxon>
        <taxon>Hypocreomycetidae</taxon>
        <taxon>Glomerellales</taxon>
        <taxon>Glomerellaceae</taxon>
        <taxon>Colletotrichum</taxon>
        <taxon>Colletotrichum gloeosporioides species complex</taxon>
    </lineage>
</organism>
<reference evidence="1" key="1">
    <citation type="submission" date="2023-02" db="EMBL/GenBank/DDBJ databases">
        <title>Colletotrichum kahawae CIFC_Que2 genome sequencing and assembly.</title>
        <authorList>
            <person name="Baroncelli R."/>
        </authorList>
    </citation>
    <scope>NUCLEOTIDE SEQUENCE</scope>
    <source>
        <strain evidence="1">CIFC_Que2</strain>
    </source>
</reference>
<gene>
    <name evidence="1" type="ORF">CKAH01_14319</name>
</gene>
<keyword evidence="2" id="KW-1185">Reference proteome</keyword>
<accession>A0AAE0DCN3</accession>
<dbReference type="EMBL" id="VYYT01000080">
    <property type="protein sequence ID" value="KAK2771397.1"/>
    <property type="molecule type" value="Genomic_DNA"/>
</dbReference>
<dbReference type="Proteomes" id="UP001281614">
    <property type="component" value="Unassembled WGS sequence"/>
</dbReference>
<dbReference type="AlphaFoldDB" id="A0AAE0DCN3"/>
<protein>
    <submittedName>
        <fullName evidence="1">Uncharacterized protein</fullName>
    </submittedName>
</protein>